<feature type="coiled-coil region" evidence="1">
    <location>
        <begin position="164"/>
        <end position="205"/>
    </location>
</feature>
<dbReference type="AlphaFoldDB" id="A0AAV1IXD9"/>
<comment type="caution">
    <text evidence="4">The sequence shown here is derived from an EMBL/GenBank/DDBJ whole genome shotgun (WGS) entry which is preliminary data.</text>
</comment>
<dbReference type="Pfam" id="PF25298">
    <property type="entry name" value="Baculo_FP_2nd"/>
    <property type="match status" value="1"/>
</dbReference>
<keyword evidence="1" id="KW-0175">Coiled coil</keyword>
<evidence type="ECO:0000256" key="2">
    <source>
        <dbReference type="SAM" id="MobiDB-lite"/>
    </source>
</evidence>
<feature type="domain" description="FP protein C-terminal" evidence="3">
    <location>
        <begin position="313"/>
        <end position="365"/>
    </location>
</feature>
<evidence type="ECO:0000256" key="1">
    <source>
        <dbReference type="SAM" id="Coils"/>
    </source>
</evidence>
<keyword evidence="5" id="KW-1185">Reference proteome</keyword>
<protein>
    <recommendedName>
        <fullName evidence="3">FP protein C-terminal domain-containing protein</fullName>
    </recommendedName>
</protein>
<organism evidence="4 5">
    <name type="scientific">Leptosia nina</name>
    <dbReference type="NCBI Taxonomy" id="320188"/>
    <lineage>
        <taxon>Eukaryota</taxon>
        <taxon>Metazoa</taxon>
        <taxon>Ecdysozoa</taxon>
        <taxon>Arthropoda</taxon>
        <taxon>Hexapoda</taxon>
        <taxon>Insecta</taxon>
        <taxon>Pterygota</taxon>
        <taxon>Neoptera</taxon>
        <taxon>Endopterygota</taxon>
        <taxon>Lepidoptera</taxon>
        <taxon>Glossata</taxon>
        <taxon>Ditrysia</taxon>
        <taxon>Papilionoidea</taxon>
        <taxon>Pieridae</taxon>
        <taxon>Pierinae</taxon>
        <taxon>Leptosia</taxon>
    </lineage>
</organism>
<evidence type="ECO:0000313" key="4">
    <source>
        <dbReference type="EMBL" id="CAK1540613.1"/>
    </source>
</evidence>
<name>A0AAV1IXD9_9NEOP</name>
<reference evidence="4 5" key="1">
    <citation type="submission" date="2023-11" db="EMBL/GenBank/DDBJ databases">
        <authorList>
            <person name="Okamura Y."/>
        </authorList>
    </citation>
    <scope>NUCLEOTIDE SEQUENCE [LARGE SCALE GENOMIC DNA]</scope>
</reference>
<feature type="region of interest" description="Disordered" evidence="2">
    <location>
        <begin position="68"/>
        <end position="90"/>
    </location>
</feature>
<evidence type="ECO:0000313" key="5">
    <source>
        <dbReference type="Proteomes" id="UP001497472"/>
    </source>
</evidence>
<dbReference type="SUPFAM" id="SSF57903">
    <property type="entry name" value="FYVE/PHD zinc finger"/>
    <property type="match status" value="1"/>
</dbReference>
<proteinExistence type="predicted"/>
<dbReference type="InterPro" id="IPR057251">
    <property type="entry name" value="FP_C"/>
</dbReference>
<dbReference type="Proteomes" id="UP001497472">
    <property type="component" value="Unassembled WGS sequence"/>
</dbReference>
<dbReference type="EMBL" id="CAVLEF010000001">
    <property type="protein sequence ID" value="CAK1540613.1"/>
    <property type="molecule type" value="Genomic_DNA"/>
</dbReference>
<accession>A0AAV1IXD9</accession>
<gene>
    <name evidence="4" type="ORF">LNINA_LOCUS652</name>
</gene>
<dbReference type="InterPro" id="IPR011011">
    <property type="entry name" value="Znf_FYVE_PHD"/>
</dbReference>
<sequence length="365" mass="40816">MAPSTTCAKCFKDLHNKDFLCCQTCKLKYDLDCAEVSPGRFADMYARQKVAFKCPACTRKLLKSTGSLQTSNSEDSAHDPSSEDSSPKTFVDNITLRPKAAGKPYSKAPSQTVVTEDKLRDILQHELSSILTATIKQLVTTEISNLSEQFSSFQESISLLNLQLNELKASNDEKNIIIANLTADNEKLKSSHADLQKKLSSVEQHMRANNIIINGIPETKSENLFDTVCKIANSVDCPLLPNDLHHVTRISKNKESSSRPRSVVVKLQSPLLRDTFIAAVSKFNKNNPRDKLNSRHLGISGMINPIFVSEHLTPENSSLYSATRIKAKECQYKFVWIRNGRVFARKNENSRALLISDRESLDKIV</sequence>
<evidence type="ECO:0000259" key="3">
    <source>
        <dbReference type="Pfam" id="PF25298"/>
    </source>
</evidence>